<proteinExistence type="predicted"/>
<reference evidence="1 2" key="1">
    <citation type="submission" date="2018-04" db="EMBL/GenBank/DDBJ databases">
        <title>Genomic Encyclopedia of Archaeal and Bacterial Type Strains, Phase II (KMG-II): from individual species to whole genera.</title>
        <authorList>
            <person name="Goeker M."/>
        </authorList>
    </citation>
    <scope>NUCLEOTIDE SEQUENCE [LARGE SCALE GENOMIC DNA]</scope>
    <source>
        <strain evidence="1 2">DSM 25731</strain>
    </source>
</reference>
<protein>
    <submittedName>
        <fullName evidence="1">Uncharacterized protein</fullName>
    </submittedName>
</protein>
<keyword evidence="2" id="KW-1185">Reference proteome</keyword>
<organism evidence="1 2">
    <name type="scientific">Kordia periserrulae</name>
    <dbReference type="NCBI Taxonomy" id="701523"/>
    <lineage>
        <taxon>Bacteria</taxon>
        <taxon>Pseudomonadati</taxon>
        <taxon>Bacteroidota</taxon>
        <taxon>Flavobacteriia</taxon>
        <taxon>Flavobacteriales</taxon>
        <taxon>Flavobacteriaceae</taxon>
        <taxon>Kordia</taxon>
    </lineage>
</organism>
<dbReference type="AlphaFoldDB" id="A0A2T6C113"/>
<evidence type="ECO:0000313" key="1">
    <source>
        <dbReference type="EMBL" id="PTX62010.1"/>
    </source>
</evidence>
<sequence length="205" mass="22590">MRSELNTNHVLFSRTENNQKTMKKIIKNLSVIVLALSFLLVGCTNDQATSDVDNDNLTKSKLPSFETEWEEIGYLKDGEPILTIDTKKALKALSASMKEKVNITEDYTFVYIVSTDQAYNLVFEGKKYRTSFYVEAITTSSKLATTGTSTTLVASRKITCTTSECSSEPLGCAVKYDNGNTGLPYCSPCENGGECTKTDISSDVF</sequence>
<dbReference type="EMBL" id="QBKT01000003">
    <property type="protein sequence ID" value="PTX62010.1"/>
    <property type="molecule type" value="Genomic_DNA"/>
</dbReference>
<accession>A0A2T6C113</accession>
<gene>
    <name evidence="1" type="ORF">C8N46_103107</name>
</gene>
<evidence type="ECO:0000313" key="2">
    <source>
        <dbReference type="Proteomes" id="UP000244090"/>
    </source>
</evidence>
<comment type="caution">
    <text evidence="1">The sequence shown here is derived from an EMBL/GenBank/DDBJ whole genome shotgun (WGS) entry which is preliminary data.</text>
</comment>
<name>A0A2T6C113_9FLAO</name>
<dbReference type="Proteomes" id="UP000244090">
    <property type="component" value="Unassembled WGS sequence"/>
</dbReference>